<sequence>MGFDASLSVYLFICQSVSLSACYQLSDGVSLSGPLDWPVDQAPGLGDDRILSTYCSTQYTVHDKRSMFVFNRADMSYCADRCYQASQSDTNTHYLPLPVDLNTSKPLISPAVDADFIWR</sequence>
<gene>
    <name evidence="2" type="ORF">RRG08_017920</name>
</gene>
<accession>A0AAE1CPM9</accession>
<protein>
    <submittedName>
        <fullName evidence="2">Uncharacterized protein</fullName>
    </submittedName>
</protein>
<dbReference type="Proteomes" id="UP001283361">
    <property type="component" value="Unassembled WGS sequence"/>
</dbReference>
<organism evidence="2 3">
    <name type="scientific">Elysia crispata</name>
    <name type="common">lettuce slug</name>
    <dbReference type="NCBI Taxonomy" id="231223"/>
    <lineage>
        <taxon>Eukaryota</taxon>
        <taxon>Metazoa</taxon>
        <taxon>Spiralia</taxon>
        <taxon>Lophotrochozoa</taxon>
        <taxon>Mollusca</taxon>
        <taxon>Gastropoda</taxon>
        <taxon>Heterobranchia</taxon>
        <taxon>Euthyneura</taxon>
        <taxon>Panpulmonata</taxon>
        <taxon>Sacoglossa</taxon>
        <taxon>Placobranchoidea</taxon>
        <taxon>Plakobranchidae</taxon>
        <taxon>Elysia</taxon>
    </lineage>
</organism>
<dbReference type="EMBL" id="JAWDGP010007282">
    <property type="protein sequence ID" value="KAK3726850.1"/>
    <property type="molecule type" value="Genomic_DNA"/>
</dbReference>
<keyword evidence="3" id="KW-1185">Reference proteome</keyword>
<name>A0AAE1CPM9_9GAST</name>
<reference evidence="2" key="1">
    <citation type="journal article" date="2023" name="G3 (Bethesda)">
        <title>A reference genome for the long-term kleptoplast-retaining sea slug Elysia crispata morphotype clarki.</title>
        <authorList>
            <person name="Eastman K.E."/>
            <person name="Pendleton A.L."/>
            <person name="Shaikh M.A."/>
            <person name="Suttiyut T."/>
            <person name="Ogas R."/>
            <person name="Tomko P."/>
            <person name="Gavelis G."/>
            <person name="Widhalm J.R."/>
            <person name="Wisecaver J.H."/>
        </authorList>
    </citation>
    <scope>NUCLEOTIDE SEQUENCE</scope>
    <source>
        <strain evidence="2">ECLA1</strain>
    </source>
</reference>
<feature type="signal peptide" evidence="1">
    <location>
        <begin position="1"/>
        <end position="22"/>
    </location>
</feature>
<proteinExistence type="predicted"/>
<evidence type="ECO:0000256" key="1">
    <source>
        <dbReference type="SAM" id="SignalP"/>
    </source>
</evidence>
<keyword evidence="1" id="KW-0732">Signal</keyword>
<dbReference type="AlphaFoldDB" id="A0AAE1CPM9"/>
<feature type="chain" id="PRO_5042028950" evidence="1">
    <location>
        <begin position="23"/>
        <end position="119"/>
    </location>
</feature>
<comment type="caution">
    <text evidence="2">The sequence shown here is derived from an EMBL/GenBank/DDBJ whole genome shotgun (WGS) entry which is preliminary data.</text>
</comment>
<evidence type="ECO:0000313" key="3">
    <source>
        <dbReference type="Proteomes" id="UP001283361"/>
    </source>
</evidence>
<evidence type="ECO:0000313" key="2">
    <source>
        <dbReference type="EMBL" id="KAK3726850.1"/>
    </source>
</evidence>